<evidence type="ECO:0000256" key="4">
    <source>
        <dbReference type="SAM" id="MobiDB-lite"/>
    </source>
</evidence>
<dbReference type="Pfam" id="PF10937">
    <property type="entry name" value="Kgd4-YMR31"/>
    <property type="match status" value="1"/>
</dbReference>
<evidence type="ECO:0000256" key="1">
    <source>
        <dbReference type="ARBA" id="ARBA00004173"/>
    </source>
</evidence>
<dbReference type="OrthoDB" id="2116030at2759"/>
<comment type="similarity">
    <text evidence="3">Belongs to the alpha-ketoglutarate dehydrogenase component 4 family.</text>
</comment>
<evidence type="ECO:0000256" key="3">
    <source>
        <dbReference type="ARBA" id="ARBA00043970"/>
    </source>
</evidence>
<dbReference type="Proteomes" id="UP000305067">
    <property type="component" value="Unassembled WGS sequence"/>
</dbReference>
<dbReference type="GO" id="GO:0005739">
    <property type="term" value="C:mitochondrion"/>
    <property type="evidence" value="ECO:0007669"/>
    <property type="project" value="UniProtKB-SubCell"/>
</dbReference>
<organism evidence="5 6">
    <name type="scientific">Pterulicium gracile</name>
    <dbReference type="NCBI Taxonomy" id="1884261"/>
    <lineage>
        <taxon>Eukaryota</taxon>
        <taxon>Fungi</taxon>
        <taxon>Dikarya</taxon>
        <taxon>Basidiomycota</taxon>
        <taxon>Agaricomycotina</taxon>
        <taxon>Agaricomycetes</taxon>
        <taxon>Agaricomycetidae</taxon>
        <taxon>Agaricales</taxon>
        <taxon>Pleurotineae</taxon>
        <taxon>Pterulaceae</taxon>
        <taxon>Pterulicium</taxon>
    </lineage>
</organism>
<dbReference type="InterPro" id="IPR020373">
    <property type="entry name" value="Kgd4/YMR-31"/>
</dbReference>
<dbReference type="GO" id="GO:0006103">
    <property type="term" value="P:2-oxoglutarate metabolic process"/>
    <property type="evidence" value="ECO:0007669"/>
    <property type="project" value="InterPro"/>
</dbReference>
<dbReference type="AlphaFoldDB" id="A0A5C3QWY0"/>
<feature type="region of interest" description="Disordered" evidence="4">
    <location>
        <begin position="19"/>
        <end position="78"/>
    </location>
</feature>
<dbReference type="EMBL" id="ML178816">
    <property type="protein sequence ID" value="TFL05898.1"/>
    <property type="molecule type" value="Genomic_DNA"/>
</dbReference>
<proteinExistence type="inferred from homology"/>
<protein>
    <submittedName>
        <fullName evidence="5">Uncharacterized protein</fullName>
    </submittedName>
</protein>
<evidence type="ECO:0000313" key="5">
    <source>
        <dbReference type="EMBL" id="TFL05898.1"/>
    </source>
</evidence>
<gene>
    <name evidence="5" type="ORF">BDV98DRAFT_239621</name>
</gene>
<keyword evidence="6" id="KW-1185">Reference proteome</keyword>
<sequence length="104" mass="11222">MHASPRLLRHPLIKFIGKRTWPSGSEAPNSHPAAPADLQKRFKELFSSSSTSSKPQPSTTKSSSKQSQSGSSISFWDAPTRLTRPRAYADGEMNAITSGGASSY</sequence>
<evidence type="ECO:0000256" key="2">
    <source>
        <dbReference type="ARBA" id="ARBA00023128"/>
    </source>
</evidence>
<accession>A0A5C3QWY0</accession>
<name>A0A5C3QWY0_9AGAR</name>
<comment type="subcellular location">
    <subcellularLocation>
        <location evidence="1">Mitochondrion</location>
    </subcellularLocation>
</comment>
<keyword evidence="2" id="KW-0496">Mitochondrion</keyword>
<evidence type="ECO:0000313" key="6">
    <source>
        <dbReference type="Proteomes" id="UP000305067"/>
    </source>
</evidence>
<reference evidence="5 6" key="1">
    <citation type="journal article" date="2019" name="Nat. Ecol. Evol.">
        <title>Megaphylogeny resolves global patterns of mushroom evolution.</title>
        <authorList>
            <person name="Varga T."/>
            <person name="Krizsan K."/>
            <person name="Foldi C."/>
            <person name="Dima B."/>
            <person name="Sanchez-Garcia M."/>
            <person name="Sanchez-Ramirez S."/>
            <person name="Szollosi G.J."/>
            <person name="Szarkandi J.G."/>
            <person name="Papp V."/>
            <person name="Albert L."/>
            <person name="Andreopoulos W."/>
            <person name="Angelini C."/>
            <person name="Antonin V."/>
            <person name="Barry K.W."/>
            <person name="Bougher N.L."/>
            <person name="Buchanan P."/>
            <person name="Buyck B."/>
            <person name="Bense V."/>
            <person name="Catcheside P."/>
            <person name="Chovatia M."/>
            <person name="Cooper J."/>
            <person name="Damon W."/>
            <person name="Desjardin D."/>
            <person name="Finy P."/>
            <person name="Geml J."/>
            <person name="Haridas S."/>
            <person name="Hughes K."/>
            <person name="Justo A."/>
            <person name="Karasinski D."/>
            <person name="Kautmanova I."/>
            <person name="Kiss B."/>
            <person name="Kocsube S."/>
            <person name="Kotiranta H."/>
            <person name="LaButti K.M."/>
            <person name="Lechner B.E."/>
            <person name="Liimatainen K."/>
            <person name="Lipzen A."/>
            <person name="Lukacs Z."/>
            <person name="Mihaltcheva S."/>
            <person name="Morgado L.N."/>
            <person name="Niskanen T."/>
            <person name="Noordeloos M.E."/>
            <person name="Ohm R.A."/>
            <person name="Ortiz-Santana B."/>
            <person name="Ovrebo C."/>
            <person name="Racz N."/>
            <person name="Riley R."/>
            <person name="Savchenko A."/>
            <person name="Shiryaev A."/>
            <person name="Soop K."/>
            <person name="Spirin V."/>
            <person name="Szebenyi C."/>
            <person name="Tomsovsky M."/>
            <person name="Tulloss R.E."/>
            <person name="Uehling J."/>
            <person name="Grigoriev I.V."/>
            <person name="Vagvolgyi C."/>
            <person name="Papp T."/>
            <person name="Martin F.M."/>
            <person name="Miettinen O."/>
            <person name="Hibbett D.S."/>
            <person name="Nagy L.G."/>
        </authorList>
    </citation>
    <scope>NUCLEOTIDE SEQUENCE [LARGE SCALE GENOMIC DNA]</scope>
    <source>
        <strain evidence="5 6">CBS 309.79</strain>
    </source>
</reference>
<feature type="compositionally biased region" description="Low complexity" evidence="4">
    <location>
        <begin position="47"/>
        <end position="74"/>
    </location>
</feature>